<evidence type="ECO:0000313" key="10">
    <source>
        <dbReference type="Proteomes" id="UP000295680"/>
    </source>
</evidence>
<dbReference type="InterPro" id="IPR024320">
    <property type="entry name" value="LPG_synthase_C"/>
</dbReference>
<dbReference type="GO" id="GO:0004252">
    <property type="term" value="F:serine-type endopeptidase activity"/>
    <property type="evidence" value="ECO:0007669"/>
    <property type="project" value="InterPro"/>
</dbReference>
<gene>
    <name evidence="9" type="ORF">EV192_12416</name>
</gene>
<evidence type="ECO:0000256" key="1">
    <source>
        <dbReference type="ARBA" id="ARBA00004651"/>
    </source>
</evidence>
<organism evidence="9 10">
    <name type="scientific">Actinocrispum wychmicini</name>
    <dbReference type="NCBI Taxonomy" id="1213861"/>
    <lineage>
        <taxon>Bacteria</taxon>
        <taxon>Bacillati</taxon>
        <taxon>Actinomycetota</taxon>
        <taxon>Actinomycetes</taxon>
        <taxon>Pseudonocardiales</taxon>
        <taxon>Pseudonocardiaceae</taxon>
        <taxon>Actinocrispum</taxon>
    </lineage>
</organism>
<feature type="transmembrane region" description="Helical" evidence="6">
    <location>
        <begin position="125"/>
        <end position="143"/>
    </location>
</feature>
<evidence type="ECO:0000256" key="5">
    <source>
        <dbReference type="ARBA" id="ARBA00023136"/>
    </source>
</evidence>
<feature type="transmembrane region" description="Helical" evidence="6">
    <location>
        <begin position="338"/>
        <end position="358"/>
    </location>
</feature>
<dbReference type="Gene3D" id="1.20.1540.10">
    <property type="entry name" value="Rhomboid-like"/>
    <property type="match status" value="1"/>
</dbReference>
<dbReference type="GO" id="GO:0055091">
    <property type="term" value="P:phospholipid homeostasis"/>
    <property type="evidence" value="ECO:0007669"/>
    <property type="project" value="TreeGrafter"/>
</dbReference>
<evidence type="ECO:0000313" key="9">
    <source>
        <dbReference type="EMBL" id="TCO44243.1"/>
    </source>
</evidence>
<evidence type="ECO:0000259" key="8">
    <source>
        <dbReference type="Pfam" id="PF09924"/>
    </source>
</evidence>
<dbReference type="InterPro" id="IPR051211">
    <property type="entry name" value="PG_lysyltransferase"/>
</dbReference>
<dbReference type="OrthoDB" id="594838at2"/>
<feature type="transmembrane region" description="Helical" evidence="6">
    <location>
        <begin position="440"/>
        <end position="461"/>
    </location>
</feature>
<feature type="transmembrane region" description="Helical" evidence="6">
    <location>
        <begin position="90"/>
        <end position="113"/>
    </location>
</feature>
<dbReference type="InterPro" id="IPR022764">
    <property type="entry name" value="Peptidase_S54_rhomboid_dom"/>
</dbReference>
<dbReference type="Proteomes" id="UP000295680">
    <property type="component" value="Unassembled WGS sequence"/>
</dbReference>
<evidence type="ECO:0000256" key="3">
    <source>
        <dbReference type="ARBA" id="ARBA00022692"/>
    </source>
</evidence>
<dbReference type="GO" id="GO:0016755">
    <property type="term" value="F:aminoacyltransferase activity"/>
    <property type="evidence" value="ECO:0007669"/>
    <property type="project" value="TreeGrafter"/>
</dbReference>
<keyword evidence="4 6" id="KW-1133">Transmembrane helix</keyword>
<feature type="domain" description="Phosphatidylglycerol lysyltransferase C-terminal" evidence="8">
    <location>
        <begin position="476"/>
        <end position="774"/>
    </location>
</feature>
<comment type="subcellular location">
    <subcellularLocation>
        <location evidence="1">Cell membrane</location>
        <topology evidence="1">Multi-pass membrane protein</topology>
    </subcellularLocation>
</comment>
<evidence type="ECO:0000256" key="4">
    <source>
        <dbReference type="ARBA" id="ARBA00022989"/>
    </source>
</evidence>
<dbReference type="Pfam" id="PF09924">
    <property type="entry name" value="LPG_synthase_C"/>
    <property type="match status" value="1"/>
</dbReference>
<dbReference type="SUPFAM" id="SSF55729">
    <property type="entry name" value="Acyl-CoA N-acyltransferases (Nat)"/>
    <property type="match status" value="1"/>
</dbReference>
<dbReference type="Pfam" id="PF01694">
    <property type="entry name" value="Rhomboid"/>
    <property type="match status" value="1"/>
</dbReference>
<keyword evidence="3 6" id="KW-0812">Transmembrane</keyword>
<proteinExistence type="predicted"/>
<feature type="transmembrane region" description="Helical" evidence="6">
    <location>
        <begin position="150"/>
        <end position="166"/>
    </location>
</feature>
<feature type="transmembrane region" description="Helical" evidence="6">
    <location>
        <begin position="370"/>
        <end position="396"/>
    </location>
</feature>
<dbReference type="PANTHER" id="PTHR34697">
    <property type="entry name" value="PHOSPHATIDYLGLYCEROL LYSYLTRANSFERASE"/>
    <property type="match status" value="1"/>
</dbReference>
<feature type="transmembrane region" description="Helical" evidence="6">
    <location>
        <begin position="61"/>
        <end position="78"/>
    </location>
</feature>
<dbReference type="SUPFAM" id="SSF144091">
    <property type="entry name" value="Rhomboid-like"/>
    <property type="match status" value="1"/>
</dbReference>
<dbReference type="InterPro" id="IPR035952">
    <property type="entry name" value="Rhomboid-like_sf"/>
</dbReference>
<dbReference type="AlphaFoldDB" id="A0A4R2IHI8"/>
<dbReference type="RefSeq" id="WP_132126390.1">
    <property type="nucleotide sequence ID" value="NZ_SLWS01000024.1"/>
</dbReference>
<keyword evidence="2" id="KW-1003">Cell membrane</keyword>
<evidence type="ECO:0000259" key="7">
    <source>
        <dbReference type="Pfam" id="PF01694"/>
    </source>
</evidence>
<reference evidence="9 10" key="1">
    <citation type="submission" date="2019-03" db="EMBL/GenBank/DDBJ databases">
        <title>Genomic Encyclopedia of Type Strains, Phase IV (KMG-IV): sequencing the most valuable type-strain genomes for metagenomic binning, comparative biology and taxonomic classification.</title>
        <authorList>
            <person name="Goeker M."/>
        </authorList>
    </citation>
    <scope>NUCLEOTIDE SEQUENCE [LARGE SCALE GENOMIC DNA]</scope>
    <source>
        <strain evidence="9 10">DSM 45934</strain>
    </source>
</reference>
<protein>
    <submittedName>
        <fullName evidence="9">Lysylphosphatidylglycerol synthetase-like protein (DUF2156 family)</fullName>
    </submittedName>
</protein>
<name>A0A4R2IHI8_9PSEU</name>
<sequence length="816" mass="88823">MITQLRRNPATVAMVLAFWITGAATGFGPADLVDRVGVSGDLIARGGWWSLVTPMFFAEGVPRYIGATIILALLCGLAERRIGAGYTLLVFLITQVLGTILAVGVATLGAAAGDWWSADLMTNPVVSPCGGAFGAALAASVRLPALWRRRLRLTLVLTMVMLALYAGSLGDFMRLFAGLAGLALGPLMLGRGKRQPDTAPSRVESRLLVAMIVAVSAIGPLVATATQTPDGPLSAFQVMLVGDHLDPSDVDELCAGVTTNLTMTCQQARVALRLAGLGPAFMSIIPALLMLVMAEGLRRGRRFAWWGAAGLNATLALLGMDLLVYFLTDPAPMSSQDWTRTTVSLLQPLLVLVLLLATKKRFDVQAPAGVYRKLAVTTGATFFFCVVAYSIGGYLARGQFEHPPSFEQLLGDLPTRFIPPAYLDGFDLTVVPSGMLAMALHQWVGVVFWTVVIAGCVLTFLRARVESRIADRVRARSLLAEYGGTSMSHMITWRGNNYWFTPDGRAVIAYRVISSVALTTGEPVGAPDARARAAGEFAKFCAENGWTPCFYGVSDELRAELTDATWSSVQVAEETVIPLPDLQFRGKKWQDVRTALNKAEARQVTAEAVRFPDAPQWMTDQIRALSRAWLADKGLPEMGFTLGRIEELADNDVRCMVAVDADNRVHGVTSWLPVRRDGQVVGWTLDFMRRDHDGFTGVMEFLIASMATEARDEGMEFLSLSGAPLARLDRAERTPPLQRVLDMVGKTLEPVYGFRSLLAFKAKFQPQYRPLFMSYPDAAALPSIGNAITRAYLPKITLEEGARLVRTLVRRSRDRR</sequence>
<dbReference type="EMBL" id="SLWS01000024">
    <property type="protein sequence ID" value="TCO44243.1"/>
    <property type="molecule type" value="Genomic_DNA"/>
</dbReference>
<keyword evidence="5 6" id="KW-0472">Membrane</keyword>
<comment type="caution">
    <text evidence="9">The sequence shown here is derived from an EMBL/GenBank/DDBJ whole genome shotgun (WGS) entry which is preliminary data.</text>
</comment>
<accession>A0A4R2IHI8</accession>
<feature type="transmembrane region" description="Helical" evidence="6">
    <location>
        <begin position="172"/>
        <end position="191"/>
    </location>
</feature>
<dbReference type="InterPro" id="IPR016181">
    <property type="entry name" value="Acyl_CoA_acyltransferase"/>
</dbReference>
<keyword evidence="10" id="KW-1185">Reference proteome</keyword>
<feature type="transmembrane region" description="Helical" evidence="6">
    <location>
        <begin position="203"/>
        <end position="223"/>
    </location>
</feature>
<dbReference type="GO" id="GO:0005886">
    <property type="term" value="C:plasma membrane"/>
    <property type="evidence" value="ECO:0007669"/>
    <property type="project" value="UniProtKB-SubCell"/>
</dbReference>
<evidence type="ECO:0000256" key="6">
    <source>
        <dbReference type="SAM" id="Phobius"/>
    </source>
</evidence>
<feature type="transmembrane region" description="Helical" evidence="6">
    <location>
        <begin position="303"/>
        <end position="326"/>
    </location>
</feature>
<feature type="domain" description="Peptidase S54 rhomboid" evidence="7">
    <location>
        <begin position="46"/>
        <end position="187"/>
    </location>
</feature>
<evidence type="ECO:0000256" key="2">
    <source>
        <dbReference type="ARBA" id="ARBA00022475"/>
    </source>
</evidence>
<dbReference type="PANTHER" id="PTHR34697:SF2">
    <property type="entry name" value="PHOSPHATIDYLGLYCEROL LYSYLTRANSFERASE"/>
    <property type="match status" value="1"/>
</dbReference>
<feature type="transmembrane region" description="Helical" evidence="6">
    <location>
        <begin position="270"/>
        <end position="291"/>
    </location>
</feature>